<dbReference type="OrthoDB" id="7375713at2"/>
<reference evidence="5" key="2">
    <citation type="submission" date="2016-10" db="EMBL/GenBank/DDBJ databases">
        <authorList>
            <person name="Varghese N."/>
            <person name="Submissions S."/>
        </authorList>
    </citation>
    <scope>NUCLEOTIDE SEQUENCE [LARGE SCALE GENOMIC DNA]</scope>
    <source>
        <strain evidence="5">CPCC 202695</strain>
    </source>
</reference>
<evidence type="ECO:0000313" key="4">
    <source>
        <dbReference type="EMBL" id="SDT32185.1"/>
    </source>
</evidence>
<name>A0A1H1ZEG2_9MICO</name>
<feature type="transmembrane region" description="Helical" evidence="1">
    <location>
        <begin position="361"/>
        <end position="382"/>
    </location>
</feature>
<dbReference type="InterPro" id="IPR002656">
    <property type="entry name" value="Acyl_transf_3_dom"/>
</dbReference>
<dbReference type="GO" id="GO:0016747">
    <property type="term" value="F:acyltransferase activity, transferring groups other than amino-acyl groups"/>
    <property type="evidence" value="ECO:0007669"/>
    <property type="project" value="InterPro"/>
</dbReference>
<dbReference type="AlphaFoldDB" id="A0A1H1ZEG2"/>
<reference evidence="3" key="3">
    <citation type="submission" date="2022-06" db="EMBL/GenBank/DDBJ databases">
        <title>Genomic Encyclopedia of Type Strains, Phase III (KMG-III): the genomes of soil and plant-associated and newly described type strains.</title>
        <authorList>
            <person name="Whitman W."/>
        </authorList>
    </citation>
    <scope>NUCLEOTIDE SEQUENCE</scope>
    <source>
        <strain evidence="3">CPCC 202695</strain>
    </source>
</reference>
<dbReference type="EMBL" id="SODL02000002">
    <property type="protein sequence ID" value="MCP2367059.1"/>
    <property type="molecule type" value="Genomic_DNA"/>
</dbReference>
<dbReference type="RefSeq" id="WP_092674460.1">
    <property type="nucleotide sequence ID" value="NZ_BMDN01000002.1"/>
</dbReference>
<feature type="domain" description="Acyltransferase 3" evidence="2">
    <location>
        <begin position="17"/>
        <end position="381"/>
    </location>
</feature>
<feature type="transmembrane region" description="Helical" evidence="1">
    <location>
        <begin position="255"/>
        <end position="278"/>
    </location>
</feature>
<gene>
    <name evidence="3" type="ORF">BCL57_001213</name>
    <name evidence="4" type="ORF">SAMN04489721_3138</name>
</gene>
<dbReference type="Proteomes" id="UP000199482">
    <property type="component" value="Chromosome I"/>
</dbReference>
<reference evidence="4" key="1">
    <citation type="submission" date="2016-10" db="EMBL/GenBank/DDBJ databases">
        <authorList>
            <person name="de Groot N.N."/>
        </authorList>
    </citation>
    <scope>NUCLEOTIDE SEQUENCE [LARGE SCALE GENOMIC DNA]</scope>
    <source>
        <strain evidence="4">CPCC 202695</strain>
    </source>
</reference>
<dbReference type="EMBL" id="LT629755">
    <property type="protein sequence ID" value="SDT32185.1"/>
    <property type="molecule type" value="Genomic_DNA"/>
</dbReference>
<feature type="transmembrane region" description="Helical" evidence="1">
    <location>
        <begin position="193"/>
        <end position="214"/>
    </location>
</feature>
<dbReference type="Pfam" id="PF01757">
    <property type="entry name" value="Acyl_transf_3"/>
    <property type="match status" value="1"/>
</dbReference>
<evidence type="ECO:0000259" key="2">
    <source>
        <dbReference type="Pfam" id="PF01757"/>
    </source>
</evidence>
<dbReference type="STRING" id="589382.SAMN04489721_3138"/>
<dbReference type="Proteomes" id="UP000893823">
    <property type="component" value="Unassembled WGS sequence"/>
</dbReference>
<keyword evidence="4" id="KW-0808">Transferase</keyword>
<accession>A0A1H1ZEG2</accession>
<proteinExistence type="predicted"/>
<evidence type="ECO:0000313" key="3">
    <source>
        <dbReference type="EMBL" id="MCP2367059.1"/>
    </source>
</evidence>
<keyword evidence="1" id="KW-0812">Transmembrane</keyword>
<sequence length="392" mass="42133">MVAHTPALAGWTTDRKTYLDNLKVVLIAAIIAIHAVLGYVGSDQYWTYADVQETTLHPVTEAVLAVVVVPFGLFMIALLFLVAGLLTPSSLRRKGGRRFVVDRLVRLGIPFAAFTFVLWPATTYALYHAFGAAPGSFWDEYLSDEGAIDTGHLWFLGVLLIFSLGYAGLRALLGGTRRDAAETTPRTPRAIRLAHLGGLAAAVAGVTFLVRLAFPYGSESATDLNLWEWPGCVALFGLGIVACDRDWTTRVPSRLVRGSGIITIVAAITAAGFLFLVMQLGSTDLMWGGWTWPAITLDVIESALMVFGSVWLLGTSQRHLARPLPAGAALGRSAYGAFLLQGFVLIGLALALRWLSLPAELKALVVAAGGVAGSFALAWLLVSRVRWLSRII</sequence>
<keyword evidence="1" id="KW-0472">Membrane</keyword>
<feature type="transmembrane region" description="Helical" evidence="1">
    <location>
        <begin position="153"/>
        <end position="173"/>
    </location>
</feature>
<keyword evidence="6" id="KW-1185">Reference proteome</keyword>
<feature type="transmembrane region" description="Helical" evidence="1">
    <location>
        <begin position="334"/>
        <end position="355"/>
    </location>
</feature>
<evidence type="ECO:0000313" key="6">
    <source>
        <dbReference type="Proteomes" id="UP000893823"/>
    </source>
</evidence>
<dbReference type="PANTHER" id="PTHR36927">
    <property type="entry name" value="BLR4337 PROTEIN"/>
    <property type="match status" value="1"/>
</dbReference>
<feature type="transmembrane region" description="Helical" evidence="1">
    <location>
        <begin position="62"/>
        <end position="86"/>
    </location>
</feature>
<keyword evidence="4" id="KW-0012">Acyltransferase</keyword>
<dbReference type="InterPro" id="IPR050623">
    <property type="entry name" value="Glucan_succinyl_AcylTrfase"/>
</dbReference>
<keyword evidence="1" id="KW-1133">Transmembrane helix</keyword>
<evidence type="ECO:0000256" key="1">
    <source>
        <dbReference type="SAM" id="Phobius"/>
    </source>
</evidence>
<feature type="transmembrane region" description="Helical" evidence="1">
    <location>
        <begin position="107"/>
        <end position="133"/>
    </location>
</feature>
<feature type="transmembrane region" description="Helical" evidence="1">
    <location>
        <begin position="290"/>
        <end position="313"/>
    </location>
</feature>
<protein>
    <submittedName>
        <fullName evidence="4">Acyltransferase family protein</fullName>
    </submittedName>
</protein>
<evidence type="ECO:0000313" key="5">
    <source>
        <dbReference type="Proteomes" id="UP000199482"/>
    </source>
</evidence>
<feature type="transmembrane region" description="Helical" evidence="1">
    <location>
        <begin position="226"/>
        <end position="243"/>
    </location>
</feature>
<feature type="transmembrane region" description="Helical" evidence="1">
    <location>
        <begin position="24"/>
        <end position="42"/>
    </location>
</feature>
<organism evidence="4 5">
    <name type="scientific">Agromyces flavus</name>
    <dbReference type="NCBI Taxonomy" id="589382"/>
    <lineage>
        <taxon>Bacteria</taxon>
        <taxon>Bacillati</taxon>
        <taxon>Actinomycetota</taxon>
        <taxon>Actinomycetes</taxon>
        <taxon>Micrococcales</taxon>
        <taxon>Microbacteriaceae</taxon>
        <taxon>Agromyces</taxon>
    </lineage>
</organism>